<dbReference type="InterPro" id="IPR006102">
    <property type="entry name" value="Ig-like_GH2"/>
</dbReference>
<feature type="domain" description="Glycosyl hydrolases family 2 sugar binding" evidence="6">
    <location>
        <begin position="49"/>
        <end position="149"/>
    </location>
</feature>
<dbReference type="InterPro" id="IPR013783">
    <property type="entry name" value="Ig-like_fold"/>
</dbReference>
<comment type="similarity">
    <text evidence="1">Belongs to the glycosyl hydrolase 2 family.</text>
</comment>
<dbReference type="InterPro" id="IPR008979">
    <property type="entry name" value="Galactose-bd-like_sf"/>
</dbReference>
<dbReference type="Pfam" id="PF02837">
    <property type="entry name" value="Glyco_hydro_2_N"/>
    <property type="match status" value="1"/>
</dbReference>
<evidence type="ECO:0000313" key="7">
    <source>
        <dbReference type="EMBL" id="EFF41837.1"/>
    </source>
</evidence>
<evidence type="ECO:0000259" key="4">
    <source>
        <dbReference type="Pfam" id="PF00703"/>
    </source>
</evidence>
<dbReference type="GO" id="GO:0005975">
    <property type="term" value="P:carbohydrate metabolic process"/>
    <property type="evidence" value="ECO:0007669"/>
    <property type="project" value="InterPro"/>
</dbReference>
<evidence type="ECO:0000313" key="8">
    <source>
        <dbReference type="Proteomes" id="UP000004757"/>
    </source>
</evidence>
<feature type="domain" description="Glycoside hydrolase family 2 catalytic" evidence="5">
    <location>
        <begin position="268"/>
        <end position="562"/>
    </location>
</feature>
<dbReference type="Pfam" id="PF02836">
    <property type="entry name" value="Glyco_hydro_2_C"/>
    <property type="match status" value="1"/>
</dbReference>
<dbReference type="InterPro" id="IPR006103">
    <property type="entry name" value="Glyco_hydro_2_cat"/>
</dbReference>
<dbReference type="SUPFAM" id="SSF49303">
    <property type="entry name" value="beta-Galactosidase/glucuronidase domain"/>
    <property type="match status" value="1"/>
</dbReference>
<organism evidence="7 8">
    <name type="scientific">Mycoplasmopsis alligatoris A21JP2</name>
    <dbReference type="NCBI Taxonomy" id="747682"/>
    <lineage>
        <taxon>Bacteria</taxon>
        <taxon>Bacillati</taxon>
        <taxon>Mycoplasmatota</taxon>
        <taxon>Mycoplasmoidales</taxon>
        <taxon>Metamycoplasmataceae</taxon>
        <taxon>Mycoplasmopsis</taxon>
    </lineage>
</organism>
<dbReference type="PRINTS" id="PR00132">
    <property type="entry name" value="GLHYDRLASE2"/>
</dbReference>
<dbReference type="PANTHER" id="PTHR42732">
    <property type="entry name" value="BETA-GALACTOSIDASE"/>
    <property type="match status" value="1"/>
</dbReference>
<dbReference type="PANTHER" id="PTHR42732:SF1">
    <property type="entry name" value="BETA-MANNOSIDASE"/>
    <property type="match status" value="1"/>
</dbReference>
<dbReference type="InterPro" id="IPR051913">
    <property type="entry name" value="GH2_Domain-Containing"/>
</dbReference>
<dbReference type="SUPFAM" id="SSF51445">
    <property type="entry name" value="(Trans)glycosidases"/>
    <property type="match status" value="1"/>
</dbReference>
<reference evidence="7 8" key="1">
    <citation type="submission" date="2010-03" db="EMBL/GenBank/DDBJ databases">
        <authorList>
            <person name="Glass J.I."/>
            <person name="Benders G.A."/>
            <person name="Durkin A.S."/>
            <person name="Farmerie W.G."/>
            <person name="Hlavinka K."/>
            <person name="Hostetler J."/>
            <person name="Jackson J."/>
            <person name="May M.A."/>
            <person name="Miller R.H."/>
            <person name="Paralanov V."/>
            <person name="Radune D."/>
            <person name="Szczypinski B."/>
            <person name="Brown D.R."/>
        </authorList>
    </citation>
    <scope>NUCLEOTIDE SEQUENCE [LARGE SCALE GENOMIC DNA]</scope>
    <source>
        <strain evidence="7 8">A21JP2</strain>
    </source>
</reference>
<dbReference type="RefSeq" id="WP_005683113.1">
    <property type="nucleotide sequence ID" value="NZ_ADNC01000002.1"/>
</dbReference>
<evidence type="ECO:0000259" key="5">
    <source>
        <dbReference type="Pfam" id="PF02836"/>
    </source>
</evidence>
<proteinExistence type="inferred from homology"/>
<dbReference type="STRING" id="747682.MALL_0152"/>
<dbReference type="Gene3D" id="2.60.120.260">
    <property type="entry name" value="Galactose-binding domain-like"/>
    <property type="match status" value="1"/>
</dbReference>
<dbReference type="EMBL" id="ADNC01000002">
    <property type="protein sequence ID" value="EFF41837.1"/>
    <property type="molecule type" value="Genomic_DNA"/>
</dbReference>
<sequence>MRRIININNDWYFSKKAKEVPSTKPSTWHSINVPHTWNVYDGADGGSDYYRGKCFYFKKLVIPYFHFIEEDVFLEFNGVNSNCKIYLDGNLIGQHSGGYSTFRIKLDTSKLKKLGNNLVLEVDNIQDNNIYPLDTDYTQYGGIYRDVNIIIVNKSHIDLEHYSSNGVYVDYTLYDDYAIIKAKVYTKNALEKNLSVEISKKSDKVIAYASTIIKDSYEELELIVKDPILWDGTINPYLYKATFSIESKNLIIDEISVNFGFRTYKLIDQNTFMLNEKEYSLRGVSKHQDRFGKGSAVSDLDQKQDLDLIYEMGANAIRLSHYQHPKFTYQYADEKGLILWSEIPLIKSFNTTQISQKNLLNQLSELILQNYNHPSIFFWGLANGLNWTDKTGVSACELITKLHERAKLLDQDRLTFISQKWNTPIQSELNNITDLVAYNLYFGSKEDNLVEFEKWFVDWKSIHNQKPIALGKYGTNSIVRYHAKNPKVGDYTEEFQASYHEYILRNLCQNRGIWATFVWNMFDFGNDALEEGNTPGTDNKGLVTFDRKIKKDSYYLYKAFWSFKKFVYIASRRRAIREQSENMIVKIYSNLEEVSLFIDGSLIETKKANKVFEFNVGKLELGVHFIEANASAISDIVTIEVVNDNYHHYKENKILK</sequence>
<dbReference type="InterPro" id="IPR036156">
    <property type="entry name" value="Beta-gal/glucu_dom_sf"/>
</dbReference>
<keyword evidence="8" id="KW-1185">Reference proteome</keyword>
<evidence type="ECO:0000256" key="3">
    <source>
        <dbReference type="ARBA" id="ARBA00023295"/>
    </source>
</evidence>
<dbReference type="GO" id="GO:0004553">
    <property type="term" value="F:hydrolase activity, hydrolyzing O-glycosyl compounds"/>
    <property type="evidence" value="ECO:0007669"/>
    <property type="project" value="InterPro"/>
</dbReference>
<dbReference type="Gene3D" id="3.20.20.80">
    <property type="entry name" value="Glycosidases"/>
    <property type="match status" value="1"/>
</dbReference>
<accession>D4XUZ5</accession>
<evidence type="ECO:0000259" key="6">
    <source>
        <dbReference type="Pfam" id="PF02837"/>
    </source>
</evidence>
<dbReference type="eggNOG" id="COG3250">
    <property type="taxonomic scope" value="Bacteria"/>
</dbReference>
<dbReference type="Proteomes" id="UP000004757">
    <property type="component" value="Unassembled WGS sequence"/>
</dbReference>
<comment type="caution">
    <text evidence="7">The sequence shown here is derived from an EMBL/GenBank/DDBJ whole genome shotgun (WGS) entry which is preliminary data.</text>
</comment>
<dbReference type="OrthoDB" id="9801077at2"/>
<dbReference type="AlphaFoldDB" id="D4XUZ5"/>
<dbReference type="Gene3D" id="2.60.40.10">
    <property type="entry name" value="Immunoglobulins"/>
    <property type="match status" value="2"/>
</dbReference>
<dbReference type="InterPro" id="IPR017853">
    <property type="entry name" value="GH"/>
</dbReference>
<dbReference type="InterPro" id="IPR006104">
    <property type="entry name" value="Glyco_hydro_2_N"/>
</dbReference>
<dbReference type="Pfam" id="PF00703">
    <property type="entry name" value="Glyco_hydro_2"/>
    <property type="match status" value="1"/>
</dbReference>
<feature type="domain" description="Glycoside hydrolase family 2 immunoglobulin-like beta-sandwich" evidence="4">
    <location>
        <begin position="167"/>
        <end position="262"/>
    </location>
</feature>
<name>D4XUZ5_9BACT</name>
<gene>
    <name evidence="7" type="ORF">MALL_0152</name>
</gene>
<keyword evidence="2 7" id="KW-0378">Hydrolase</keyword>
<protein>
    <submittedName>
        <fullName evidence="7">Glycosyl hydrolase family 2, sugar binding domain protein</fullName>
    </submittedName>
</protein>
<dbReference type="InterPro" id="IPR006101">
    <property type="entry name" value="Glyco_hydro_2"/>
</dbReference>
<evidence type="ECO:0000256" key="1">
    <source>
        <dbReference type="ARBA" id="ARBA00007401"/>
    </source>
</evidence>
<evidence type="ECO:0000256" key="2">
    <source>
        <dbReference type="ARBA" id="ARBA00022801"/>
    </source>
</evidence>
<keyword evidence="3" id="KW-0326">Glycosidase</keyword>
<dbReference type="SUPFAM" id="SSF49785">
    <property type="entry name" value="Galactose-binding domain-like"/>
    <property type="match status" value="1"/>
</dbReference>